<evidence type="ECO:0000313" key="7">
    <source>
        <dbReference type="EMBL" id="MBD3324903.1"/>
    </source>
</evidence>
<dbReference type="InterPro" id="IPR041921">
    <property type="entry name" value="NuoE_N"/>
</dbReference>
<comment type="caution">
    <text evidence="7">The sequence shown here is derived from an EMBL/GenBank/DDBJ whole genome shotgun (WGS) entry which is preliminary data.</text>
</comment>
<gene>
    <name evidence="7" type="primary">nuoE</name>
    <name evidence="7" type="ORF">GF339_09980</name>
</gene>
<keyword evidence="4" id="KW-0408">Iron</keyword>
<dbReference type="GO" id="GO:0051537">
    <property type="term" value="F:2 iron, 2 sulfur cluster binding"/>
    <property type="evidence" value="ECO:0007669"/>
    <property type="project" value="UniProtKB-KW"/>
</dbReference>
<sequence>MHSLRPMFQCLPVRCGQSHLSTTEGNSMRNHQTSKDTINRACAGRRPASSSGLPHKIMPTQYTDQVQDTLEKFHYNGAELVPILRTLNDAIGYLPPDVLKEVSQGLRLSESHIYGVATFYSMLSIEKKGQYVVKICESAPCHVVGARAVIKAIQAKLGINAGETTKDGKFSFELVSCLGVCGVGPVMMVNSDVYGNLTPEKALEILDTL</sequence>
<evidence type="ECO:0000256" key="1">
    <source>
        <dbReference type="ARBA" id="ARBA00010643"/>
    </source>
</evidence>
<keyword evidence="2" id="KW-0001">2Fe-2S</keyword>
<dbReference type="PANTHER" id="PTHR43342:SF1">
    <property type="entry name" value="BIFURCATING [FEFE] HYDROGENASE GAMMA SUBUNIT"/>
    <property type="match status" value="1"/>
</dbReference>
<dbReference type="AlphaFoldDB" id="A0A9D5JVH9"/>
<dbReference type="SUPFAM" id="SSF52833">
    <property type="entry name" value="Thioredoxin-like"/>
    <property type="match status" value="1"/>
</dbReference>
<dbReference type="PROSITE" id="PS01099">
    <property type="entry name" value="COMPLEX1_24K"/>
    <property type="match status" value="1"/>
</dbReference>
<dbReference type="EMBL" id="WJJP01000317">
    <property type="protein sequence ID" value="MBD3324903.1"/>
    <property type="molecule type" value="Genomic_DNA"/>
</dbReference>
<dbReference type="GO" id="GO:0016491">
    <property type="term" value="F:oxidoreductase activity"/>
    <property type="evidence" value="ECO:0007669"/>
    <property type="project" value="UniProtKB-KW"/>
</dbReference>
<evidence type="ECO:0000256" key="5">
    <source>
        <dbReference type="ARBA" id="ARBA00023014"/>
    </source>
</evidence>
<dbReference type="Gene3D" id="3.40.30.10">
    <property type="entry name" value="Glutaredoxin"/>
    <property type="match status" value="1"/>
</dbReference>
<dbReference type="Gene3D" id="1.10.10.1590">
    <property type="entry name" value="NADH-quinone oxidoreductase subunit E"/>
    <property type="match status" value="1"/>
</dbReference>
<evidence type="ECO:0000313" key="8">
    <source>
        <dbReference type="Proteomes" id="UP000649604"/>
    </source>
</evidence>
<dbReference type="InterPro" id="IPR028431">
    <property type="entry name" value="NADP_DH_HndA-like"/>
</dbReference>
<evidence type="ECO:0000256" key="6">
    <source>
        <dbReference type="ARBA" id="ARBA00034078"/>
    </source>
</evidence>
<reference evidence="7" key="1">
    <citation type="submission" date="2019-11" db="EMBL/GenBank/DDBJ databases">
        <title>Microbial mats filling the niche in hypersaline microbial mats.</title>
        <authorList>
            <person name="Wong H.L."/>
            <person name="Macleod F.I."/>
            <person name="White R.A. III"/>
            <person name="Burns B.P."/>
        </authorList>
    </citation>
    <scope>NUCLEOTIDE SEQUENCE</scope>
    <source>
        <strain evidence="7">Rbin_158</strain>
    </source>
</reference>
<organism evidence="7 8">
    <name type="scientific">candidate division KSB3 bacterium</name>
    <dbReference type="NCBI Taxonomy" id="2044937"/>
    <lineage>
        <taxon>Bacteria</taxon>
        <taxon>candidate division KSB3</taxon>
    </lineage>
</organism>
<dbReference type="CDD" id="cd03064">
    <property type="entry name" value="TRX_Fd_NuoE"/>
    <property type="match status" value="1"/>
</dbReference>
<dbReference type="EC" id="1.6.5.11" evidence="7"/>
<keyword evidence="3" id="KW-0479">Metal-binding</keyword>
<dbReference type="GO" id="GO:0046872">
    <property type="term" value="F:metal ion binding"/>
    <property type="evidence" value="ECO:0007669"/>
    <property type="project" value="UniProtKB-KW"/>
</dbReference>
<proteinExistence type="inferred from homology"/>
<dbReference type="NCBIfam" id="NF005722">
    <property type="entry name" value="PRK07539.1-2"/>
    <property type="match status" value="1"/>
</dbReference>
<comment type="cofactor">
    <cofactor evidence="6">
        <name>[2Fe-2S] cluster</name>
        <dbReference type="ChEBI" id="CHEBI:190135"/>
    </cofactor>
</comment>
<dbReference type="PANTHER" id="PTHR43342">
    <property type="entry name" value="NADH-QUINONE OXIDOREDUCTASE, E SUBUNIT"/>
    <property type="match status" value="1"/>
</dbReference>
<dbReference type="Pfam" id="PF01257">
    <property type="entry name" value="2Fe-2S_thioredx"/>
    <property type="match status" value="1"/>
</dbReference>
<accession>A0A9D5JVH9</accession>
<keyword evidence="7" id="KW-0560">Oxidoreductase</keyword>
<dbReference type="Proteomes" id="UP000649604">
    <property type="component" value="Unassembled WGS sequence"/>
</dbReference>
<evidence type="ECO:0000256" key="4">
    <source>
        <dbReference type="ARBA" id="ARBA00023004"/>
    </source>
</evidence>
<evidence type="ECO:0000256" key="3">
    <source>
        <dbReference type="ARBA" id="ARBA00022723"/>
    </source>
</evidence>
<keyword evidence="5" id="KW-0411">Iron-sulfur</keyword>
<evidence type="ECO:0000256" key="2">
    <source>
        <dbReference type="ARBA" id="ARBA00022714"/>
    </source>
</evidence>
<comment type="similarity">
    <text evidence="1">Belongs to the complex I 24 kDa subunit family.</text>
</comment>
<dbReference type="InterPro" id="IPR042128">
    <property type="entry name" value="NuoE_dom"/>
</dbReference>
<dbReference type="InterPro" id="IPR002023">
    <property type="entry name" value="NuoE-like"/>
</dbReference>
<name>A0A9D5JVH9_9BACT</name>
<protein>
    <submittedName>
        <fullName evidence="7">NADH-quinone oxidoreductase subunit NuoE</fullName>
        <ecNumber evidence="7">1.6.5.11</ecNumber>
    </submittedName>
</protein>
<dbReference type="InterPro" id="IPR036249">
    <property type="entry name" value="Thioredoxin-like_sf"/>
</dbReference>